<protein>
    <recommendedName>
        <fullName evidence="3">Sulfotransferase domain-containing protein</fullName>
    </recommendedName>
</protein>
<dbReference type="EnsemblProtists" id="EOD35448">
    <property type="protein sequence ID" value="EOD35448"/>
    <property type="gene ID" value="EMIHUDRAFT_98474"/>
</dbReference>
<dbReference type="STRING" id="2903.R1DIW8"/>
<dbReference type="GeneID" id="17280718"/>
<dbReference type="PANTHER" id="PTHR11783">
    <property type="entry name" value="SULFOTRANSFERASE SULT"/>
    <property type="match status" value="1"/>
</dbReference>
<evidence type="ECO:0000313" key="5">
    <source>
        <dbReference type="Proteomes" id="UP000013827"/>
    </source>
</evidence>
<dbReference type="Pfam" id="PF00685">
    <property type="entry name" value="Sulfotransfer_1"/>
    <property type="match status" value="1"/>
</dbReference>
<dbReference type="Gene3D" id="3.40.50.300">
    <property type="entry name" value="P-loop containing nucleotide triphosphate hydrolases"/>
    <property type="match status" value="1"/>
</dbReference>
<reference evidence="5" key="1">
    <citation type="journal article" date="2013" name="Nature">
        <title>Pan genome of the phytoplankton Emiliania underpins its global distribution.</title>
        <authorList>
            <person name="Read B.A."/>
            <person name="Kegel J."/>
            <person name="Klute M.J."/>
            <person name="Kuo A."/>
            <person name="Lefebvre S.C."/>
            <person name="Maumus F."/>
            <person name="Mayer C."/>
            <person name="Miller J."/>
            <person name="Monier A."/>
            <person name="Salamov A."/>
            <person name="Young J."/>
            <person name="Aguilar M."/>
            <person name="Claverie J.M."/>
            <person name="Frickenhaus S."/>
            <person name="Gonzalez K."/>
            <person name="Herman E.K."/>
            <person name="Lin Y.C."/>
            <person name="Napier J."/>
            <person name="Ogata H."/>
            <person name="Sarno A.F."/>
            <person name="Shmutz J."/>
            <person name="Schroeder D."/>
            <person name="de Vargas C."/>
            <person name="Verret F."/>
            <person name="von Dassow P."/>
            <person name="Valentin K."/>
            <person name="Van de Peer Y."/>
            <person name="Wheeler G."/>
            <person name="Dacks J.B."/>
            <person name="Delwiche C.F."/>
            <person name="Dyhrman S.T."/>
            <person name="Glockner G."/>
            <person name="John U."/>
            <person name="Richards T."/>
            <person name="Worden A.Z."/>
            <person name="Zhang X."/>
            <person name="Grigoriev I.V."/>
            <person name="Allen A.E."/>
            <person name="Bidle K."/>
            <person name="Borodovsky M."/>
            <person name="Bowler C."/>
            <person name="Brownlee C."/>
            <person name="Cock J.M."/>
            <person name="Elias M."/>
            <person name="Gladyshev V.N."/>
            <person name="Groth M."/>
            <person name="Guda C."/>
            <person name="Hadaegh A."/>
            <person name="Iglesias-Rodriguez M.D."/>
            <person name="Jenkins J."/>
            <person name="Jones B.M."/>
            <person name="Lawson T."/>
            <person name="Leese F."/>
            <person name="Lindquist E."/>
            <person name="Lobanov A."/>
            <person name="Lomsadze A."/>
            <person name="Malik S.B."/>
            <person name="Marsh M.E."/>
            <person name="Mackinder L."/>
            <person name="Mock T."/>
            <person name="Mueller-Roeber B."/>
            <person name="Pagarete A."/>
            <person name="Parker M."/>
            <person name="Probert I."/>
            <person name="Quesneville H."/>
            <person name="Raines C."/>
            <person name="Rensing S.A."/>
            <person name="Riano-Pachon D.M."/>
            <person name="Richier S."/>
            <person name="Rokitta S."/>
            <person name="Shiraiwa Y."/>
            <person name="Soanes D.M."/>
            <person name="van der Giezen M."/>
            <person name="Wahlund T.M."/>
            <person name="Williams B."/>
            <person name="Wilson W."/>
            <person name="Wolfe G."/>
            <person name="Wurch L.L."/>
        </authorList>
    </citation>
    <scope>NUCLEOTIDE SEQUENCE</scope>
</reference>
<evidence type="ECO:0000313" key="4">
    <source>
        <dbReference type="EnsemblProtists" id="EOD35448"/>
    </source>
</evidence>
<keyword evidence="2" id="KW-0808">Transferase</keyword>
<dbReference type="InterPro" id="IPR027417">
    <property type="entry name" value="P-loop_NTPase"/>
</dbReference>
<dbReference type="eggNOG" id="KOG1584">
    <property type="taxonomic scope" value="Eukaryota"/>
</dbReference>
<reference evidence="4" key="2">
    <citation type="submission" date="2024-10" db="UniProtKB">
        <authorList>
            <consortium name="EnsemblProtists"/>
        </authorList>
    </citation>
    <scope>IDENTIFICATION</scope>
</reference>
<dbReference type="AlphaFoldDB" id="A0A0D3KI63"/>
<organism evidence="4 5">
    <name type="scientific">Emiliania huxleyi (strain CCMP1516)</name>
    <dbReference type="NCBI Taxonomy" id="280463"/>
    <lineage>
        <taxon>Eukaryota</taxon>
        <taxon>Haptista</taxon>
        <taxon>Haptophyta</taxon>
        <taxon>Prymnesiophyceae</taxon>
        <taxon>Isochrysidales</taxon>
        <taxon>Noelaerhabdaceae</taxon>
        <taxon>Emiliania</taxon>
    </lineage>
</organism>
<comment type="similarity">
    <text evidence="1">Belongs to the sulfotransferase 1 family.</text>
</comment>
<dbReference type="KEGG" id="ehx:EMIHUDRAFT_98474"/>
<feature type="domain" description="Sulfotransferase" evidence="3">
    <location>
        <begin position="43"/>
        <end position="240"/>
    </location>
</feature>
<dbReference type="SUPFAM" id="SSF52540">
    <property type="entry name" value="P-loop containing nucleoside triphosphate hydrolases"/>
    <property type="match status" value="1"/>
</dbReference>
<evidence type="ECO:0000256" key="2">
    <source>
        <dbReference type="ARBA" id="ARBA00022679"/>
    </source>
</evidence>
<dbReference type="Proteomes" id="UP000013827">
    <property type="component" value="Unassembled WGS sequence"/>
</dbReference>
<dbReference type="PaxDb" id="2903-EOD35448"/>
<proteinExistence type="inferred from homology"/>
<dbReference type="RefSeq" id="XP_005787877.1">
    <property type="nucleotide sequence ID" value="XM_005787820.1"/>
</dbReference>
<name>A0A0D3KI63_EMIH1</name>
<evidence type="ECO:0000259" key="3">
    <source>
        <dbReference type="Pfam" id="PF00685"/>
    </source>
</evidence>
<dbReference type="OMA" id="WRWECIV"/>
<sequence length="334" mass="36604">MPFCIGRCPAACCSGKSQAPAAAEEEGSRNGNAALLAAFCAQPDDVVVATPPKSGSTILLEICHLVRTKGTRVAGRSQITDTPWIDLPVRLYREHCPPWRAPHDAEPRVFKTHGGWGKVRRCGPCRKITCWRDPVDVMLSSFHFMLPLSGLTPGDDVSLSTFCRVFIHGHGRYLRSYCADLIEWWEHRHDPDVLFLLFDEVVQHKPAAIRRVAAFMGCEADVALVALVAKMTSHAAMRADRGRFNDDALLAPSLWRRRGVVPVALAGKVRADGGISGQGAEQVPAWAVKEVQRVWTATVAKATGLTTFAALSELRSAELRRARSRSAERPPRGV</sequence>
<dbReference type="InterPro" id="IPR000863">
    <property type="entry name" value="Sulfotransferase_dom"/>
</dbReference>
<accession>A0A0D3KI63</accession>
<keyword evidence="5" id="KW-1185">Reference proteome</keyword>
<dbReference type="HOGENOM" id="CLU_832713_0_0_1"/>
<dbReference type="GO" id="GO:0008146">
    <property type="term" value="F:sulfotransferase activity"/>
    <property type="evidence" value="ECO:0007669"/>
    <property type="project" value="InterPro"/>
</dbReference>
<evidence type="ECO:0000256" key="1">
    <source>
        <dbReference type="ARBA" id="ARBA00005771"/>
    </source>
</evidence>